<dbReference type="eggNOG" id="KOG2219">
    <property type="taxonomic scope" value="Eukaryota"/>
</dbReference>
<dbReference type="GO" id="GO:1901096">
    <property type="term" value="P:regulation of autophagosome maturation"/>
    <property type="evidence" value="ECO:0007669"/>
    <property type="project" value="TreeGrafter"/>
</dbReference>
<dbReference type="Proteomes" id="UP000011087">
    <property type="component" value="Unassembled WGS sequence"/>
</dbReference>
<feature type="non-terminal residue" evidence="3">
    <location>
        <position position="172"/>
    </location>
</feature>
<dbReference type="EMBL" id="JH993003">
    <property type="protein sequence ID" value="EKX44629.1"/>
    <property type="molecule type" value="Genomic_DNA"/>
</dbReference>
<feature type="domain" description="FPL" evidence="2">
    <location>
        <begin position="13"/>
        <end position="172"/>
    </location>
</feature>
<evidence type="ECO:0000256" key="1">
    <source>
        <dbReference type="ARBA" id="ARBA00023006"/>
    </source>
</evidence>
<gene>
    <name evidence="3" type="ORF">GUITHDRAFT_54605</name>
</gene>
<dbReference type="InterPro" id="IPR019155">
    <property type="entry name" value="CLEC16A/TT9_N"/>
</dbReference>
<dbReference type="HOGENOM" id="CLU_097687_0_0_1"/>
<organism evidence="3">
    <name type="scientific">Guillardia theta (strain CCMP2712)</name>
    <name type="common">Cryptophyte</name>
    <dbReference type="NCBI Taxonomy" id="905079"/>
    <lineage>
        <taxon>Eukaryota</taxon>
        <taxon>Cryptophyceae</taxon>
        <taxon>Pyrenomonadales</taxon>
        <taxon>Geminigeraceae</taxon>
        <taxon>Guillardia</taxon>
    </lineage>
</organism>
<dbReference type="AlphaFoldDB" id="L1J942"/>
<sequence>VTLSNVDMMVETVREIAELVTWGDKHDALITEFFMEKRMLEKLLGFLEPSRRTAKPMKVQILQSLSIFFQNLNNSSLIFYLLSNDHVNELITHRFDFQDEELMAYYISFLKALSLRVNADTVHFFFNARKTPGDAASTSLLPFPLLTEALKFYNHDDHMVRVAVRTLTLNIY</sequence>
<accession>L1J942</accession>
<dbReference type="GO" id="GO:0006914">
    <property type="term" value="P:autophagy"/>
    <property type="evidence" value="ECO:0007669"/>
    <property type="project" value="UniProtKB-KW"/>
</dbReference>
<dbReference type="GO" id="GO:0007034">
    <property type="term" value="P:vacuolar transport"/>
    <property type="evidence" value="ECO:0007669"/>
    <property type="project" value="TreeGrafter"/>
</dbReference>
<keyword evidence="5" id="KW-1185">Reference proteome</keyword>
<reference evidence="5" key="2">
    <citation type="submission" date="2012-11" db="EMBL/GenBank/DDBJ databases">
        <authorList>
            <person name="Kuo A."/>
            <person name="Curtis B.A."/>
            <person name="Tanifuji G."/>
            <person name="Burki F."/>
            <person name="Gruber A."/>
            <person name="Irimia M."/>
            <person name="Maruyama S."/>
            <person name="Arias M.C."/>
            <person name="Ball S.G."/>
            <person name="Gile G.H."/>
            <person name="Hirakawa Y."/>
            <person name="Hopkins J.F."/>
            <person name="Rensing S.A."/>
            <person name="Schmutz J."/>
            <person name="Symeonidi A."/>
            <person name="Elias M."/>
            <person name="Eveleigh R.J."/>
            <person name="Herman E.K."/>
            <person name="Klute M.J."/>
            <person name="Nakayama T."/>
            <person name="Obornik M."/>
            <person name="Reyes-Prieto A."/>
            <person name="Armbrust E.V."/>
            <person name="Aves S.J."/>
            <person name="Beiko R.G."/>
            <person name="Coutinho P."/>
            <person name="Dacks J.B."/>
            <person name="Durnford D.G."/>
            <person name="Fast N.M."/>
            <person name="Green B.R."/>
            <person name="Grisdale C."/>
            <person name="Hempe F."/>
            <person name="Henrissat B."/>
            <person name="Hoppner M.P."/>
            <person name="Ishida K.-I."/>
            <person name="Kim E."/>
            <person name="Koreny L."/>
            <person name="Kroth P.G."/>
            <person name="Liu Y."/>
            <person name="Malik S.-B."/>
            <person name="Maier U.G."/>
            <person name="McRose D."/>
            <person name="Mock T."/>
            <person name="Neilson J.A."/>
            <person name="Onodera N.T."/>
            <person name="Poole A.M."/>
            <person name="Pritham E.J."/>
            <person name="Richards T.A."/>
            <person name="Rocap G."/>
            <person name="Roy S.W."/>
            <person name="Sarai C."/>
            <person name="Schaack S."/>
            <person name="Shirato S."/>
            <person name="Slamovits C.H."/>
            <person name="Spencer D.F."/>
            <person name="Suzuki S."/>
            <person name="Worden A.Z."/>
            <person name="Zauner S."/>
            <person name="Barry K."/>
            <person name="Bell C."/>
            <person name="Bharti A.K."/>
            <person name="Crow J.A."/>
            <person name="Grimwood J."/>
            <person name="Kramer R."/>
            <person name="Lindquist E."/>
            <person name="Lucas S."/>
            <person name="Salamov A."/>
            <person name="McFadden G.I."/>
            <person name="Lane C.E."/>
            <person name="Keeling P.J."/>
            <person name="Gray M.W."/>
            <person name="Grigoriev I.V."/>
            <person name="Archibald J.M."/>
        </authorList>
    </citation>
    <scope>NUCLEOTIDE SEQUENCE</scope>
    <source>
        <strain evidence="5">CCMP2712</strain>
    </source>
</reference>
<dbReference type="GO" id="GO:0005770">
    <property type="term" value="C:late endosome"/>
    <property type="evidence" value="ECO:0007669"/>
    <property type="project" value="TreeGrafter"/>
</dbReference>
<proteinExistence type="predicted"/>
<dbReference type="OrthoDB" id="294052at2759"/>
<dbReference type="PANTHER" id="PTHR21481">
    <property type="entry name" value="PROTEIN CLEC16A"/>
    <property type="match status" value="1"/>
</dbReference>
<dbReference type="GO" id="GO:0016197">
    <property type="term" value="P:endosomal transport"/>
    <property type="evidence" value="ECO:0007669"/>
    <property type="project" value="TreeGrafter"/>
</dbReference>
<feature type="non-terminal residue" evidence="3">
    <location>
        <position position="1"/>
    </location>
</feature>
<evidence type="ECO:0000259" key="2">
    <source>
        <dbReference type="Pfam" id="PF09758"/>
    </source>
</evidence>
<dbReference type="PaxDb" id="55529-EKX44629"/>
<dbReference type="EnsemblProtists" id="EKX44629">
    <property type="protein sequence ID" value="EKX44629"/>
    <property type="gene ID" value="GUITHDRAFT_54605"/>
</dbReference>
<dbReference type="Pfam" id="PF09758">
    <property type="entry name" value="FPL"/>
    <property type="match status" value="1"/>
</dbReference>
<dbReference type="RefSeq" id="XP_005831609.1">
    <property type="nucleotide sequence ID" value="XM_005831552.1"/>
</dbReference>
<keyword evidence="1" id="KW-0072">Autophagy</keyword>
<reference evidence="3 5" key="1">
    <citation type="journal article" date="2012" name="Nature">
        <title>Algal genomes reveal evolutionary mosaicism and the fate of nucleomorphs.</title>
        <authorList>
            <consortium name="DOE Joint Genome Institute"/>
            <person name="Curtis B.A."/>
            <person name="Tanifuji G."/>
            <person name="Burki F."/>
            <person name="Gruber A."/>
            <person name="Irimia M."/>
            <person name="Maruyama S."/>
            <person name="Arias M.C."/>
            <person name="Ball S.G."/>
            <person name="Gile G.H."/>
            <person name="Hirakawa Y."/>
            <person name="Hopkins J.F."/>
            <person name="Kuo A."/>
            <person name="Rensing S.A."/>
            <person name="Schmutz J."/>
            <person name="Symeonidi A."/>
            <person name="Elias M."/>
            <person name="Eveleigh R.J."/>
            <person name="Herman E.K."/>
            <person name="Klute M.J."/>
            <person name="Nakayama T."/>
            <person name="Obornik M."/>
            <person name="Reyes-Prieto A."/>
            <person name="Armbrust E.V."/>
            <person name="Aves S.J."/>
            <person name="Beiko R.G."/>
            <person name="Coutinho P."/>
            <person name="Dacks J.B."/>
            <person name="Durnford D.G."/>
            <person name="Fast N.M."/>
            <person name="Green B.R."/>
            <person name="Grisdale C.J."/>
            <person name="Hempel F."/>
            <person name="Henrissat B."/>
            <person name="Hoppner M.P."/>
            <person name="Ishida K."/>
            <person name="Kim E."/>
            <person name="Koreny L."/>
            <person name="Kroth P.G."/>
            <person name="Liu Y."/>
            <person name="Malik S.B."/>
            <person name="Maier U.G."/>
            <person name="McRose D."/>
            <person name="Mock T."/>
            <person name="Neilson J.A."/>
            <person name="Onodera N.T."/>
            <person name="Poole A.M."/>
            <person name="Pritham E.J."/>
            <person name="Richards T.A."/>
            <person name="Rocap G."/>
            <person name="Roy S.W."/>
            <person name="Sarai C."/>
            <person name="Schaack S."/>
            <person name="Shirato S."/>
            <person name="Slamovits C.H."/>
            <person name="Spencer D.F."/>
            <person name="Suzuki S."/>
            <person name="Worden A.Z."/>
            <person name="Zauner S."/>
            <person name="Barry K."/>
            <person name="Bell C."/>
            <person name="Bharti A.K."/>
            <person name="Crow J.A."/>
            <person name="Grimwood J."/>
            <person name="Kramer R."/>
            <person name="Lindquist E."/>
            <person name="Lucas S."/>
            <person name="Salamov A."/>
            <person name="McFadden G.I."/>
            <person name="Lane C.E."/>
            <person name="Keeling P.J."/>
            <person name="Gray M.W."/>
            <person name="Grigoriev I.V."/>
            <person name="Archibald J.M."/>
        </authorList>
    </citation>
    <scope>NUCLEOTIDE SEQUENCE</scope>
    <source>
        <strain evidence="3 5">CCMP2712</strain>
    </source>
</reference>
<dbReference type="InterPro" id="IPR039272">
    <property type="entry name" value="CLEC16A/TT9"/>
</dbReference>
<dbReference type="PANTHER" id="PTHR21481:SF0">
    <property type="entry name" value="PROTEIN CLEC16A"/>
    <property type="match status" value="1"/>
</dbReference>
<dbReference type="KEGG" id="gtt:GUITHDRAFT_54605"/>
<reference evidence="4" key="3">
    <citation type="submission" date="2015-06" db="UniProtKB">
        <authorList>
            <consortium name="EnsemblProtists"/>
        </authorList>
    </citation>
    <scope>IDENTIFICATION</scope>
</reference>
<dbReference type="STRING" id="905079.L1J942"/>
<dbReference type="GO" id="GO:0005794">
    <property type="term" value="C:Golgi apparatus"/>
    <property type="evidence" value="ECO:0007669"/>
    <property type="project" value="TreeGrafter"/>
</dbReference>
<name>L1J942_GUITC</name>
<evidence type="ECO:0000313" key="3">
    <source>
        <dbReference type="EMBL" id="EKX44629.1"/>
    </source>
</evidence>
<evidence type="ECO:0000313" key="4">
    <source>
        <dbReference type="EnsemblProtists" id="EKX44629"/>
    </source>
</evidence>
<protein>
    <recommendedName>
        <fullName evidence="2">FPL domain-containing protein</fullName>
    </recommendedName>
</protein>
<dbReference type="GeneID" id="17301306"/>
<evidence type="ECO:0000313" key="5">
    <source>
        <dbReference type="Proteomes" id="UP000011087"/>
    </source>
</evidence>
<dbReference type="OMA" id="QNTHSET"/>